<protein>
    <submittedName>
        <fullName evidence="2">Uncharacterized protein</fullName>
    </submittedName>
</protein>
<evidence type="ECO:0000256" key="1">
    <source>
        <dbReference type="SAM" id="SignalP"/>
    </source>
</evidence>
<evidence type="ECO:0000313" key="4">
    <source>
        <dbReference type="Proteomes" id="UP000193675"/>
    </source>
</evidence>
<evidence type="ECO:0000313" key="2">
    <source>
        <dbReference type="EMBL" id="ORL58705.1"/>
    </source>
</evidence>
<organism evidence="2 4">
    <name type="scientific">Pseudomonas putida</name>
    <name type="common">Arthrobacter siderocapsulatus</name>
    <dbReference type="NCBI Taxonomy" id="303"/>
    <lineage>
        <taxon>Bacteria</taxon>
        <taxon>Pseudomonadati</taxon>
        <taxon>Pseudomonadota</taxon>
        <taxon>Gammaproteobacteria</taxon>
        <taxon>Pseudomonadales</taxon>
        <taxon>Pseudomonadaceae</taxon>
        <taxon>Pseudomonas</taxon>
    </lineage>
</organism>
<dbReference type="EMBL" id="NBWC01000049">
    <property type="protein sequence ID" value="ORL58705.1"/>
    <property type="molecule type" value="Genomic_DNA"/>
</dbReference>
<reference evidence="3 5" key="2">
    <citation type="submission" date="2020-09" db="EMBL/GenBank/DDBJ databases">
        <title>Co-existence of a novel multidrug-resistance efflux pump with carbapenem resistance gene blaVIM-2 in one megaplasmid in Pseudomonas putida.</title>
        <authorList>
            <person name="Peng K."/>
            <person name="Li R."/>
        </authorList>
    </citation>
    <scope>NUCLEOTIDE SEQUENCE [LARGE SCALE GENOMIC DNA]</scope>
    <source>
        <strain evidence="3 5">ZXPA-20</strain>
        <plasmid evidence="3 5">pZXPA-20-602k</plasmid>
    </source>
</reference>
<geneLocation type="plasmid" evidence="3 5">
    <name>pZXPA-20-602k</name>
</geneLocation>
<feature type="signal peptide" evidence="1">
    <location>
        <begin position="1"/>
        <end position="21"/>
    </location>
</feature>
<dbReference type="Proteomes" id="UP000516786">
    <property type="component" value="Plasmid pZXPA-20-602k"/>
</dbReference>
<accession>A0A1X0Z4C9</accession>
<sequence length="107" mass="11774">MTDHVNAATLLLLLICSSSLAQSFDRGCIMLNPVQPNTLRAHELDTRDLCTQDGKAISYLSVGDARGWDGKVVPPYNRVRMTVRGPVTVTNVIFQTPSATYRLQITP</sequence>
<keyword evidence="3" id="KW-0614">Plasmid</keyword>
<proteinExistence type="predicted"/>
<dbReference type="Proteomes" id="UP000193675">
    <property type="component" value="Unassembled WGS sequence"/>
</dbReference>
<dbReference type="AlphaFoldDB" id="A0A1X0Z4C9"/>
<reference evidence="2 4" key="1">
    <citation type="submission" date="2017-04" db="EMBL/GenBank/DDBJ databases">
        <title>Presence of VIM-2 positive Pseudomonas species in chickens and their surrounding environment.</title>
        <authorList>
            <person name="Zhang R."/>
        </authorList>
    </citation>
    <scope>NUCLEOTIDE SEQUENCE [LARGE SCALE GENOMIC DNA]</scope>
    <source>
        <strain evidence="2 4">DZ-C18</strain>
    </source>
</reference>
<feature type="chain" id="PRO_5011905259" evidence="1">
    <location>
        <begin position="22"/>
        <end position="107"/>
    </location>
</feature>
<gene>
    <name evidence="2" type="ORF">B7H17_24550</name>
    <name evidence="3" type="ORF">ID616_32905</name>
</gene>
<evidence type="ECO:0000313" key="5">
    <source>
        <dbReference type="Proteomes" id="UP000516786"/>
    </source>
</evidence>
<evidence type="ECO:0000313" key="3">
    <source>
        <dbReference type="EMBL" id="QOD01391.1"/>
    </source>
</evidence>
<dbReference type="RefSeq" id="WP_084852391.1">
    <property type="nucleotide sequence ID" value="NZ_CP061724.1"/>
</dbReference>
<keyword evidence="1" id="KW-0732">Signal</keyword>
<dbReference type="EMBL" id="CP061724">
    <property type="protein sequence ID" value="QOD01391.1"/>
    <property type="molecule type" value="Genomic_DNA"/>
</dbReference>
<name>A0A1X0Z4C9_PSEPU</name>